<evidence type="ECO:0000313" key="5">
    <source>
        <dbReference type="EMBL" id="KAK1691891.1"/>
    </source>
</evidence>
<protein>
    <submittedName>
        <fullName evidence="5">Uncharacterized protein</fullName>
    </submittedName>
</protein>
<dbReference type="Gene3D" id="1.10.8.430">
    <property type="entry name" value="Helical domain of apoptotic protease-activating factors"/>
    <property type="match status" value="1"/>
</dbReference>
<feature type="domain" description="Disease resistance protein winged helix" evidence="4">
    <location>
        <begin position="230"/>
        <end position="301"/>
    </location>
</feature>
<dbReference type="FunFam" id="1.10.10.10:FF:000322">
    <property type="entry name" value="Probable disease resistance protein At1g63360"/>
    <property type="match status" value="1"/>
</dbReference>
<keyword evidence="2" id="KW-0611">Plant defense</keyword>
<dbReference type="GO" id="GO:0002758">
    <property type="term" value="P:innate immune response-activating signaling pathway"/>
    <property type="evidence" value="ECO:0007669"/>
    <property type="project" value="UniProtKB-ARBA"/>
</dbReference>
<evidence type="ECO:0000259" key="3">
    <source>
        <dbReference type="Pfam" id="PF00931"/>
    </source>
</evidence>
<accession>A0AAD8X0F2</accession>
<dbReference type="InterPro" id="IPR036388">
    <property type="entry name" value="WH-like_DNA-bd_sf"/>
</dbReference>
<dbReference type="Gene3D" id="3.40.50.300">
    <property type="entry name" value="P-loop containing nucleotide triphosphate hydrolases"/>
    <property type="match status" value="1"/>
</dbReference>
<reference evidence="5" key="1">
    <citation type="submission" date="2023-07" db="EMBL/GenBank/DDBJ databases">
        <title>A chromosome-level genome assembly of Lolium multiflorum.</title>
        <authorList>
            <person name="Chen Y."/>
            <person name="Copetti D."/>
            <person name="Kolliker R."/>
            <person name="Studer B."/>
        </authorList>
    </citation>
    <scope>NUCLEOTIDE SEQUENCE</scope>
    <source>
        <strain evidence="5">02402/16</strain>
        <tissue evidence="5">Leaf</tissue>
    </source>
</reference>
<dbReference type="AlphaFoldDB" id="A0AAD8X0F2"/>
<dbReference type="SUPFAM" id="SSF52540">
    <property type="entry name" value="P-loop containing nucleoside triphosphate hydrolases"/>
    <property type="match status" value="1"/>
</dbReference>
<dbReference type="PRINTS" id="PR00364">
    <property type="entry name" value="DISEASERSIST"/>
</dbReference>
<dbReference type="PANTHER" id="PTHR23155">
    <property type="entry name" value="DISEASE RESISTANCE PROTEIN RP"/>
    <property type="match status" value="1"/>
</dbReference>
<dbReference type="InterPro" id="IPR058922">
    <property type="entry name" value="WHD_DRP"/>
</dbReference>
<dbReference type="InterPro" id="IPR002182">
    <property type="entry name" value="NB-ARC"/>
</dbReference>
<evidence type="ECO:0000256" key="2">
    <source>
        <dbReference type="ARBA" id="ARBA00022821"/>
    </source>
</evidence>
<name>A0AAD8X0F2_LOLMU</name>
<dbReference type="InterPro" id="IPR044974">
    <property type="entry name" value="Disease_R_plants"/>
</dbReference>
<gene>
    <name evidence="5" type="ORF">QYE76_008588</name>
</gene>
<dbReference type="GO" id="GO:0009626">
    <property type="term" value="P:plant-type hypersensitive response"/>
    <property type="evidence" value="ECO:0007669"/>
    <property type="project" value="UniProtKB-ARBA"/>
</dbReference>
<feature type="domain" description="NB-ARC" evidence="3">
    <location>
        <begin position="1"/>
        <end position="143"/>
    </location>
</feature>
<dbReference type="Gene3D" id="1.10.10.10">
    <property type="entry name" value="Winged helix-like DNA-binding domain superfamily/Winged helix DNA-binding domain"/>
    <property type="match status" value="1"/>
</dbReference>
<dbReference type="InterPro" id="IPR042197">
    <property type="entry name" value="Apaf_helical"/>
</dbReference>
<dbReference type="GO" id="GO:0043531">
    <property type="term" value="F:ADP binding"/>
    <property type="evidence" value="ECO:0007669"/>
    <property type="project" value="InterPro"/>
</dbReference>
<dbReference type="GO" id="GO:0042742">
    <property type="term" value="P:defense response to bacterium"/>
    <property type="evidence" value="ECO:0007669"/>
    <property type="project" value="UniProtKB-ARBA"/>
</dbReference>
<keyword evidence="1" id="KW-0677">Repeat</keyword>
<dbReference type="Pfam" id="PF23559">
    <property type="entry name" value="WHD_DRP"/>
    <property type="match status" value="1"/>
</dbReference>
<dbReference type="InterPro" id="IPR027417">
    <property type="entry name" value="P-loop_NTPase"/>
</dbReference>
<dbReference type="Proteomes" id="UP001231189">
    <property type="component" value="Unassembled WGS sequence"/>
</dbReference>
<keyword evidence="6" id="KW-1185">Reference proteome</keyword>
<dbReference type="EMBL" id="JAUUTY010000001">
    <property type="protein sequence ID" value="KAK1691891.1"/>
    <property type="molecule type" value="Genomic_DNA"/>
</dbReference>
<dbReference type="Pfam" id="PF00931">
    <property type="entry name" value="NB-ARC"/>
    <property type="match status" value="1"/>
</dbReference>
<evidence type="ECO:0000313" key="6">
    <source>
        <dbReference type="Proteomes" id="UP001231189"/>
    </source>
</evidence>
<comment type="caution">
    <text evidence="5">The sequence shown here is derived from an EMBL/GenBank/DDBJ whole genome shotgun (WGS) entry which is preliminary data.</text>
</comment>
<dbReference type="PANTHER" id="PTHR23155:SF931">
    <property type="entry name" value="OS01G0547000 PROTEIN"/>
    <property type="match status" value="1"/>
</dbReference>
<evidence type="ECO:0000259" key="4">
    <source>
        <dbReference type="Pfam" id="PF23559"/>
    </source>
</evidence>
<proteinExistence type="predicted"/>
<organism evidence="5 6">
    <name type="scientific">Lolium multiflorum</name>
    <name type="common">Italian ryegrass</name>
    <name type="synonym">Lolium perenne subsp. multiflorum</name>
    <dbReference type="NCBI Taxonomy" id="4521"/>
    <lineage>
        <taxon>Eukaryota</taxon>
        <taxon>Viridiplantae</taxon>
        <taxon>Streptophyta</taxon>
        <taxon>Embryophyta</taxon>
        <taxon>Tracheophyta</taxon>
        <taxon>Spermatophyta</taxon>
        <taxon>Magnoliopsida</taxon>
        <taxon>Liliopsida</taxon>
        <taxon>Poales</taxon>
        <taxon>Poaceae</taxon>
        <taxon>BOP clade</taxon>
        <taxon>Pooideae</taxon>
        <taxon>Poodae</taxon>
        <taxon>Poeae</taxon>
        <taxon>Poeae Chloroplast Group 2 (Poeae type)</taxon>
        <taxon>Loliodinae</taxon>
        <taxon>Loliinae</taxon>
        <taxon>Lolium</taxon>
    </lineage>
</organism>
<evidence type="ECO:0000256" key="1">
    <source>
        <dbReference type="ARBA" id="ARBA00022737"/>
    </source>
</evidence>
<sequence>MGMPGVGKTTLVAHVYSIVKVDFDAVAWITVSDSYRIEDLLRKIAAELSIDVANAEMRGLAESIHTYLQGKKYILVLDDVWNAQLWTEIRNVFPTSNSTGRFVLTSRKHEVSLLVTRESAIHLEPLQPHHSWVLFCKGAFWNDDDKECPLELQKLAWKFITKCQGLPIAITCIGRLLSGKPPTLAEWENVYRGLDSQLAKDVIPNVDMILKASLEDLPYNLKNCFLHCALFPEDYGLKRKMIMRQWIAAGFIKEKEENRTLEEVAEGYLAELVNRSLLQVVESNHAGRLESYRMHDVIRLLALNKAKEECFGEVYNGSAAGEFSVDCARRISVWGKNLEQLR</sequence>